<dbReference type="Gene3D" id="3.40.50.720">
    <property type="entry name" value="NAD(P)-binding Rossmann-like Domain"/>
    <property type="match status" value="1"/>
</dbReference>
<keyword evidence="5" id="KW-1185">Reference proteome</keyword>
<dbReference type="InterPro" id="IPR010099">
    <property type="entry name" value="SDR39U1"/>
</dbReference>
<evidence type="ECO:0000259" key="2">
    <source>
        <dbReference type="Pfam" id="PF01370"/>
    </source>
</evidence>
<evidence type="ECO:0000313" key="4">
    <source>
        <dbReference type="EMBL" id="BDC97912.1"/>
    </source>
</evidence>
<evidence type="ECO:0000259" key="3">
    <source>
        <dbReference type="Pfam" id="PF08338"/>
    </source>
</evidence>
<dbReference type="PANTHER" id="PTHR11092">
    <property type="entry name" value="SUGAR NUCLEOTIDE EPIMERASE RELATED"/>
    <property type="match status" value="1"/>
</dbReference>
<dbReference type="Pfam" id="PF08338">
    <property type="entry name" value="DUF1731"/>
    <property type="match status" value="1"/>
</dbReference>
<proteinExistence type="inferred from homology"/>
<sequence length="304" mass="33048">MSKTILITGGSGLVGKQLTDILLHQGATVKHLGRTPKTQANGVQTYKWDISAQTIDPAAFTDVDCIVHLAGAGVADEPWTKARKQEIRDSRVKGTQLLEKYLIKVPHQVKDFVSASAIGLYGDGSDKVLHEDAPAGDDFLATVVQEWEAAVDHLGEHCDLRTVKLRLGVVLSEQGGALEQMRKPTKFGLGAPLGSGDQYMSWIHIADVAQMFSMAIHQQQMGGVYNAVAPNPVTNSVFTQVLSDVMNKPQWVPRVPKIALKFALGEMAVVVLSSARVSAVKIQEEGFEFQYPKLRPALEAILNQ</sequence>
<reference evidence="4 5" key="1">
    <citation type="submission" date="2021-12" db="EMBL/GenBank/DDBJ databases">
        <title>Genome sequencing of bacteria with rrn-lacking chromosome and rrn-plasmid.</title>
        <authorList>
            <person name="Anda M."/>
            <person name="Iwasaki W."/>
        </authorList>
    </citation>
    <scope>NUCLEOTIDE SEQUENCE [LARGE SCALE GENOMIC DNA]</scope>
    <source>
        <strain evidence="4 5">NBRC 101262</strain>
    </source>
</reference>
<evidence type="ECO:0000256" key="1">
    <source>
        <dbReference type="ARBA" id="ARBA00009353"/>
    </source>
</evidence>
<gene>
    <name evidence="4" type="ORF">PEPS_01930</name>
</gene>
<dbReference type="PANTHER" id="PTHR11092:SF0">
    <property type="entry name" value="EPIMERASE FAMILY PROTEIN SDR39U1"/>
    <property type="match status" value="1"/>
</dbReference>
<name>A0ABN6L8D2_9BACT</name>
<dbReference type="Pfam" id="PF01370">
    <property type="entry name" value="Epimerase"/>
    <property type="match status" value="1"/>
</dbReference>
<dbReference type="EMBL" id="AP025292">
    <property type="protein sequence ID" value="BDC97912.1"/>
    <property type="molecule type" value="Genomic_DNA"/>
</dbReference>
<dbReference type="InterPro" id="IPR001509">
    <property type="entry name" value="Epimerase_deHydtase"/>
</dbReference>
<organism evidence="4 5">
    <name type="scientific">Persicobacter psychrovividus</name>
    <dbReference type="NCBI Taxonomy" id="387638"/>
    <lineage>
        <taxon>Bacteria</taxon>
        <taxon>Pseudomonadati</taxon>
        <taxon>Bacteroidota</taxon>
        <taxon>Cytophagia</taxon>
        <taxon>Cytophagales</taxon>
        <taxon>Persicobacteraceae</taxon>
        <taxon>Persicobacter</taxon>
    </lineage>
</organism>
<dbReference type="Proteomes" id="UP001354989">
    <property type="component" value="Chromosome"/>
</dbReference>
<accession>A0ABN6L8D2</accession>
<evidence type="ECO:0000313" key="5">
    <source>
        <dbReference type="Proteomes" id="UP001354989"/>
    </source>
</evidence>
<feature type="domain" description="NAD-dependent epimerase/dehydratase" evidence="2">
    <location>
        <begin position="5"/>
        <end position="226"/>
    </location>
</feature>
<dbReference type="InterPro" id="IPR013549">
    <property type="entry name" value="DUF1731"/>
</dbReference>
<dbReference type="InterPro" id="IPR036291">
    <property type="entry name" value="NAD(P)-bd_dom_sf"/>
</dbReference>
<dbReference type="NCBIfam" id="TIGR01777">
    <property type="entry name" value="yfcH"/>
    <property type="match status" value="1"/>
</dbReference>
<dbReference type="RefSeq" id="WP_338397414.1">
    <property type="nucleotide sequence ID" value="NZ_AP025292.1"/>
</dbReference>
<protein>
    <submittedName>
        <fullName evidence="4">NAD-dependent epimerase</fullName>
    </submittedName>
</protein>
<dbReference type="SUPFAM" id="SSF51735">
    <property type="entry name" value="NAD(P)-binding Rossmann-fold domains"/>
    <property type="match status" value="1"/>
</dbReference>
<comment type="similarity">
    <text evidence="1">Belongs to the NAD(P)-dependent epimerase/dehydratase family. SDR39U1 subfamily.</text>
</comment>
<feature type="domain" description="DUF1731" evidence="3">
    <location>
        <begin position="255"/>
        <end position="301"/>
    </location>
</feature>